<dbReference type="OrthoDB" id="70280at2"/>
<dbReference type="AlphaFoldDB" id="D9SWM2"/>
<dbReference type="Proteomes" id="UP000002730">
    <property type="component" value="Chromosome"/>
</dbReference>
<keyword evidence="2" id="KW-1185">Reference proteome</keyword>
<sequence length="348" mass="42250">MYHNLKIYLNIESEKKNDFIAEKLIPFCREVIKKDYYFSRNIEILPVINLYIKADRTEFLYFYSSFNKVFEEYVLALTPEERKGNELYNERKEDIRKVNGLRELENKENFTIEFYEMEFIERYGEYTYIEEKELYTEFFFSTQRLMEDTFLYLRSKGKALEVPMLMCMFLVVSQQLDNTGVGRGYLSFKSHLLGFLNYKNKDIEKYKIMFEKNFQVREKVLDQLCNVIQNKTLLEEAAEKDPFLEIVLRWNNYMEEMYDKLLPIQKLPSKVSYKQAIQTKLAHRRFRKMSSFHNKVFSEKNRDFFKVDEFRAYRMLVNFIYLILPNMGMSSRKRVEASYMLVATMEKE</sequence>
<proteinExistence type="predicted"/>
<gene>
    <name evidence="1" type="ordered locus">Clocel_3633</name>
</gene>
<accession>D9SWM2</accession>
<name>D9SWM2_CLOC7</name>
<dbReference type="EMBL" id="CP002160">
    <property type="protein sequence ID" value="ADL53304.1"/>
    <property type="molecule type" value="Genomic_DNA"/>
</dbReference>
<dbReference type="STRING" id="573061.Clocel_3633"/>
<organism evidence="1 2">
    <name type="scientific">Clostridium cellulovorans (strain ATCC 35296 / DSM 3052 / OCM 3 / 743B)</name>
    <dbReference type="NCBI Taxonomy" id="573061"/>
    <lineage>
        <taxon>Bacteria</taxon>
        <taxon>Bacillati</taxon>
        <taxon>Bacillota</taxon>
        <taxon>Clostridia</taxon>
        <taxon>Eubacteriales</taxon>
        <taxon>Clostridiaceae</taxon>
        <taxon>Clostridium</taxon>
    </lineage>
</organism>
<dbReference type="HOGENOM" id="CLU_796201_0_0_9"/>
<protein>
    <recommendedName>
        <fullName evidence="3">Thiopeptide-type bacteriocin biosynthesis domain-containing protein</fullName>
    </recommendedName>
</protein>
<dbReference type="RefSeq" id="WP_010073638.1">
    <property type="nucleotide sequence ID" value="NC_014393.1"/>
</dbReference>
<dbReference type="KEGG" id="ccb:Clocel_3633"/>
<evidence type="ECO:0000313" key="1">
    <source>
        <dbReference type="EMBL" id="ADL53304.1"/>
    </source>
</evidence>
<reference evidence="1 2" key="1">
    <citation type="submission" date="2010-08" db="EMBL/GenBank/DDBJ databases">
        <title>Complete sequence of Clostridium cellulovorans 743B.</title>
        <authorList>
            <consortium name="US DOE Joint Genome Institute"/>
            <person name="Lucas S."/>
            <person name="Copeland A."/>
            <person name="Lapidus A."/>
            <person name="Cheng J.-F."/>
            <person name="Bruce D."/>
            <person name="Goodwin L."/>
            <person name="Pitluck S."/>
            <person name="Chertkov O."/>
            <person name="Detter J.C."/>
            <person name="Han C."/>
            <person name="Tapia R."/>
            <person name="Land M."/>
            <person name="Hauser L."/>
            <person name="Chang Y.-J."/>
            <person name="Jeffries C."/>
            <person name="Kyrpides N."/>
            <person name="Ivanova N."/>
            <person name="Mikhailova N."/>
            <person name="Hemme C.L."/>
            <person name="Woyke T."/>
        </authorList>
    </citation>
    <scope>NUCLEOTIDE SEQUENCE [LARGE SCALE GENOMIC DNA]</scope>
    <source>
        <strain evidence="2">ATCC 35296 / DSM 3052 / OCM 3 / 743B</strain>
    </source>
</reference>
<evidence type="ECO:0008006" key="3">
    <source>
        <dbReference type="Google" id="ProtNLM"/>
    </source>
</evidence>
<evidence type="ECO:0000313" key="2">
    <source>
        <dbReference type="Proteomes" id="UP000002730"/>
    </source>
</evidence>